<comment type="caution">
    <text evidence="1">The sequence shown here is derived from an EMBL/GenBank/DDBJ whole genome shotgun (WGS) entry which is preliminary data.</text>
</comment>
<dbReference type="EMBL" id="REGN01011940">
    <property type="protein sequence ID" value="RMZ96734.1"/>
    <property type="molecule type" value="Genomic_DNA"/>
</dbReference>
<proteinExistence type="predicted"/>
<dbReference type="Proteomes" id="UP000276133">
    <property type="component" value="Unassembled WGS sequence"/>
</dbReference>
<gene>
    <name evidence="1" type="ORF">BpHYR1_010208</name>
</gene>
<protein>
    <submittedName>
        <fullName evidence="1">Tripeptidyl-peptidase 2</fullName>
    </submittedName>
</protein>
<accession>A0A3M7PDE1</accession>
<sequence length="92" mass="10908">MTKINSSKEEALRIRVNAFFNENRSLGKIFTVRHFMAEKNPRSTVYRILKRSEYFSPEWKQGSVQLNKLKKAFDHKDNISQRQAAKKFDISQ</sequence>
<name>A0A3M7PDE1_BRAPC</name>
<dbReference type="AlphaFoldDB" id="A0A3M7PDE1"/>
<evidence type="ECO:0000313" key="1">
    <source>
        <dbReference type="EMBL" id="RMZ96734.1"/>
    </source>
</evidence>
<keyword evidence="2" id="KW-1185">Reference proteome</keyword>
<organism evidence="1 2">
    <name type="scientific">Brachionus plicatilis</name>
    <name type="common">Marine rotifer</name>
    <name type="synonym">Brachionus muelleri</name>
    <dbReference type="NCBI Taxonomy" id="10195"/>
    <lineage>
        <taxon>Eukaryota</taxon>
        <taxon>Metazoa</taxon>
        <taxon>Spiralia</taxon>
        <taxon>Gnathifera</taxon>
        <taxon>Rotifera</taxon>
        <taxon>Eurotatoria</taxon>
        <taxon>Monogononta</taxon>
        <taxon>Pseudotrocha</taxon>
        <taxon>Ploima</taxon>
        <taxon>Brachionidae</taxon>
        <taxon>Brachionus</taxon>
    </lineage>
</organism>
<dbReference type="OrthoDB" id="10060448at2759"/>
<reference evidence="1 2" key="1">
    <citation type="journal article" date="2018" name="Sci. Rep.">
        <title>Genomic signatures of local adaptation to the degree of environmental predictability in rotifers.</title>
        <authorList>
            <person name="Franch-Gras L."/>
            <person name="Hahn C."/>
            <person name="Garcia-Roger E.M."/>
            <person name="Carmona M.J."/>
            <person name="Serra M."/>
            <person name="Gomez A."/>
        </authorList>
    </citation>
    <scope>NUCLEOTIDE SEQUENCE [LARGE SCALE GENOMIC DNA]</scope>
    <source>
        <strain evidence="1">HYR1</strain>
    </source>
</reference>
<evidence type="ECO:0000313" key="2">
    <source>
        <dbReference type="Proteomes" id="UP000276133"/>
    </source>
</evidence>